<dbReference type="STRING" id="71717.A0A4Y7TWS1"/>
<dbReference type="InterPro" id="IPR011989">
    <property type="entry name" value="ARM-like"/>
</dbReference>
<feature type="compositionally biased region" description="Basic and acidic residues" evidence="2">
    <location>
        <begin position="307"/>
        <end position="323"/>
    </location>
</feature>
<dbReference type="InterPro" id="IPR016024">
    <property type="entry name" value="ARM-type_fold"/>
</dbReference>
<dbReference type="OrthoDB" id="288703at2759"/>
<dbReference type="InterPro" id="IPR057990">
    <property type="entry name" value="TPR_SYO1"/>
</dbReference>
<dbReference type="AlphaFoldDB" id="A0A4Y7TWS1"/>
<feature type="region of interest" description="Disordered" evidence="2">
    <location>
        <begin position="1"/>
        <end position="34"/>
    </location>
</feature>
<feature type="region of interest" description="Disordered" evidence="2">
    <location>
        <begin position="302"/>
        <end position="323"/>
    </location>
</feature>
<evidence type="ECO:0000256" key="2">
    <source>
        <dbReference type="SAM" id="MobiDB-lite"/>
    </source>
</evidence>
<dbReference type="Gene3D" id="1.25.10.10">
    <property type="entry name" value="Leucine-rich Repeat Variant"/>
    <property type="match status" value="1"/>
</dbReference>
<proteinExistence type="inferred from homology"/>
<dbReference type="GO" id="GO:0051082">
    <property type="term" value="F:unfolded protein binding"/>
    <property type="evidence" value="ECO:0007669"/>
    <property type="project" value="TreeGrafter"/>
</dbReference>
<feature type="compositionally biased region" description="Basic residues" evidence="2">
    <location>
        <begin position="1"/>
        <end position="15"/>
    </location>
</feature>
<protein>
    <recommendedName>
        <fullName evidence="3">SYO1-like TPR repeats domain-containing protein</fullName>
    </recommendedName>
</protein>
<reference evidence="4 5" key="1">
    <citation type="journal article" date="2019" name="Nat. Ecol. Evol.">
        <title>Megaphylogeny resolves global patterns of mushroom evolution.</title>
        <authorList>
            <person name="Varga T."/>
            <person name="Krizsan K."/>
            <person name="Foldi C."/>
            <person name="Dima B."/>
            <person name="Sanchez-Garcia M."/>
            <person name="Sanchez-Ramirez S."/>
            <person name="Szollosi G.J."/>
            <person name="Szarkandi J.G."/>
            <person name="Papp V."/>
            <person name="Albert L."/>
            <person name="Andreopoulos W."/>
            <person name="Angelini C."/>
            <person name="Antonin V."/>
            <person name="Barry K.W."/>
            <person name="Bougher N.L."/>
            <person name="Buchanan P."/>
            <person name="Buyck B."/>
            <person name="Bense V."/>
            <person name="Catcheside P."/>
            <person name="Chovatia M."/>
            <person name="Cooper J."/>
            <person name="Damon W."/>
            <person name="Desjardin D."/>
            <person name="Finy P."/>
            <person name="Geml J."/>
            <person name="Haridas S."/>
            <person name="Hughes K."/>
            <person name="Justo A."/>
            <person name="Karasinski D."/>
            <person name="Kautmanova I."/>
            <person name="Kiss B."/>
            <person name="Kocsube S."/>
            <person name="Kotiranta H."/>
            <person name="LaButti K.M."/>
            <person name="Lechner B.E."/>
            <person name="Liimatainen K."/>
            <person name="Lipzen A."/>
            <person name="Lukacs Z."/>
            <person name="Mihaltcheva S."/>
            <person name="Morgado L.N."/>
            <person name="Niskanen T."/>
            <person name="Noordeloos M.E."/>
            <person name="Ohm R.A."/>
            <person name="Ortiz-Santana B."/>
            <person name="Ovrebo C."/>
            <person name="Racz N."/>
            <person name="Riley R."/>
            <person name="Savchenko A."/>
            <person name="Shiryaev A."/>
            <person name="Soop K."/>
            <person name="Spirin V."/>
            <person name="Szebenyi C."/>
            <person name="Tomsovsky M."/>
            <person name="Tulloss R.E."/>
            <person name="Uehling J."/>
            <person name="Grigoriev I.V."/>
            <person name="Vagvolgyi C."/>
            <person name="Papp T."/>
            <person name="Martin F.M."/>
            <person name="Miettinen O."/>
            <person name="Hibbett D.S."/>
            <person name="Nagy L.G."/>
        </authorList>
    </citation>
    <scope>NUCLEOTIDE SEQUENCE [LARGE SCALE GENOMIC DNA]</scope>
    <source>
        <strain evidence="4 5">FP101781</strain>
    </source>
</reference>
<evidence type="ECO:0000256" key="1">
    <source>
        <dbReference type="ARBA" id="ARBA00049983"/>
    </source>
</evidence>
<gene>
    <name evidence="4" type="ORF">FA13DRAFT_1724542</name>
</gene>
<feature type="domain" description="SYO1-like TPR repeats" evidence="3">
    <location>
        <begin position="409"/>
        <end position="662"/>
    </location>
</feature>
<feature type="compositionally biased region" description="Acidic residues" evidence="2">
    <location>
        <begin position="355"/>
        <end position="394"/>
    </location>
</feature>
<dbReference type="InterPro" id="IPR052616">
    <property type="entry name" value="SYO1-like"/>
</dbReference>
<keyword evidence="5" id="KW-1185">Reference proteome</keyword>
<dbReference type="Pfam" id="PF25567">
    <property type="entry name" value="TPR_SYO1"/>
    <property type="match status" value="1"/>
</dbReference>
<dbReference type="PANTHER" id="PTHR13347:SF1">
    <property type="entry name" value="HEAT REPEAT-CONTAINING PROTEIN 3"/>
    <property type="match status" value="1"/>
</dbReference>
<organism evidence="4 5">
    <name type="scientific">Coprinellus micaceus</name>
    <name type="common">Glistening ink-cap mushroom</name>
    <name type="synonym">Coprinus micaceus</name>
    <dbReference type="NCBI Taxonomy" id="71717"/>
    <lineage>
        <taxon>Eukaryota</taxon>
        <taxon>Fungi</taxon>
        <taxon>Dikarya</taxon>
        <taxon>Basidiomycota</taxon>
        <taxon>Agaricomycotina</taxon>
        <taxon>Agaricomycetes</taxon>
        <taxon>Agaricomycetidae</taxon>
        <taxon>Agaricales</taxon>
        <taxon>Agaricineae</taxon>
        <taxon>Psathyrellaceae</taxon>
        <taxon>Coprinellus</taxon>
    </lineage>
</organism>
<comment type="caution">
    <text evidence="4">The sequence shown here is derived from an EMBL/GenBank/DDBJ whole genome shotgun (WGS) entry which is preliminary data.</text>
</comment>
<dbReference type="PANTHER" id="PTHR13347">
    <property type="entry name" value="HEAT REPEAT-CONTAINING PROTEIN 3"/>
    <property type="match status" value="1"/>
</dbReference>
<dbReference type="CDD" id="cd13394">
    <property type="entry name" value="Syo1_like"/>
    <property type="match status" value="1"/>
</dbReference>
<dbReference type="EMBL" id="QPFP01000002">
    <property type="protein sequence ID" value="TEB38623.1"/>
    <property type="molecule type" value="Genomic_DNA"/>
</dbReference>
<sequence length="664" mass="72240">MGKSQKKRQMRRHNPVRVPDSHLPHGLAAASQSSSKTNEILPILQKMESADGAERKWACVAVSNIIQNDPATRRLLQGRNAVGALITRLSDSEEEVWVEAMGALRNLCIDGGYDICAEMYNKNILTPLKAFVPKISSTLSQMLENPQSAPENAKKIVYELAENVITVLWCLSETSNKALNAINDVQLIPFLMSFLAAKDILPLSTVTAAAQCLYVLTDDNFPATKEVRTEGDGKEKEKDNKAVSLSVLAAGILRNIAPIPPPSVASTVDIDRDVVLPLLQPVISSISLQEVSGSVQELLQRQASEPAMEKLSIKGPQSDHKTDIERQLDALESRLRTVQLSLEILTGVCATLPDPETDTVPDEEGAEDEDEDVEADDGATADDKDDVAMEEDEPSSPKTASPSFLSKLVLPLMALIQPTALSFPPLSAPSPHPPTTSAMSAVHIAALECLNNIFLSLTISPPEHVADDVQSGISVWNSIWTALQLVGTQTGTGQERRQEFWDMAAGVLWGIGNVWKGAIEPQQEQAQVLMQLCDSTSDERLRVKCIGTLECLAQFPTAAEQNKNIALYLIGLLPSSGPSRVGTEPMIQAASALIDIYSDETLPYDVNFRQGNFVSALSSSVDGVKKAVKAIDRRKEGGQDLRKRGDLVRENLVEFIKYRKSLKL</sequence>
<dbReference type="GO" id="GO:0006606">
    <property type="term" value="P:protein import into nucleus"/>
    <property type="evidence" value="ECO:0007669"/>
    <property type="project" value="TreeGrafter"/>
</dbReference>
<name>A0A4Y7TWS1_COPMI</name>
<evidence type="ECO:0000313" key="4">
    <source>
        <dbReference type="EMBL" id="TEB38623.1"/>
    </source>
</evidence>
<evidence type="ECO:0000259" key="3">
    <source>
        <dbReference type="Pfam" id="PF25567"/>
    </source>
</evidence>
<accession>A0A4Y7TWS1</accession>
<dbReference type="SUPFAM" id="SSF48371">
    <property type="entry name" value="ARM repeat"/>
    <property type="match status" value="1"/>
</dbReference>
<feature type="region of interest" description="Disordered" evidence="2">
    <location>
        <begin position="351"/>
        <end position="402"/>
    </location>
</feature>
<dbReference type="Proteomes" id="UP000298030">
    <property type="component" value="Unassembled WGS sequence"/>
</dbReference>
<dbReference type="GO" id="GO:0042273">
    <property type="term" value="P:ribosomal large subunit biogenesis"/>
    <property type="evidence" value="ECO:0007669"/>
    <property type="project" value="TreeGrafter"/>
</dbReference>
<evidence type="ECO:0000313" key="5">
    <source>
        <dbReference type="Proteomes" id="UP000298030"/>
    </source>
</evidence>
<comment type="similarity">
    <text evidence="1">Belongs to the nuclear import and ribosome assembly adapter family.</text>
</comment>